<dbReference type="PROSITE" id="PS51257">
    <property type="entry name" value="PROKAR_LIPOPROTEIN"/>
    <property type="match status" value="1"/>
</dbReference>
<dbReference type="Proteomes" id="UP000829455">
    <property type="component" value="Chromosome"/>
</dbReference>
<feature type="chain" id="PRO_5046997134" evidence="3">
    <location>
        <begin position="18"/>
        <end position="257"/>
    </location>
</feature>
<dbReference type="Pfam" id="PF01298">
    <property type="entry name" value="TbpB_B_D"/>
    <property type="match status" value="1"/>
</dbReference>
<keyword evidence="3" id="KW-0732">Signal</keyword>
<keyword evidence="6" id="KW-1185">Reference proteome</keyword>
<organism evidence="5 6">
    <name type="scientific">Neisseria macacae ATCC 33926</name>
    <dbReference type="NCBI Taxonomy" id="997348"/>
    <lineage>
        <taxon>Bacteria</taxon>
        <taxon>Pseudomonadati</taxon>
        <taxon>Pseudomonadota</taxon>
        <taxon>Betaproteobacteria</taxon>
        <taxon>Neisseriales</taxon>
        <taxon>Neisseriaceae</taxon>
        <taxon>Neisseria</taxon>
    </lineage>
</organism>
<gene>
    <name evidence="5" type="ORF">MON40_12505</name>
</gene>
<dbReference type="Gene3D" id="2.40.160.90">
    <property type="match status" value="1"/>
</dbReference>
<comment type="subcellular location">
    <subcellularLocation>
        <location evidence="1">Cell outer membrane</location>
    </subcellularLocation>
</comment>
<dbReference type="EMBL" id="CP094241">
    <property type="protein sequence ID" value="UNV84804.1"/>
    <property type="molecule type" value="Genomic_DNA"/>
</dbReference>
<evidence type="ECO:0000313" key="5">
    <source>
        <dbReference type="EMBL" id="UNV84804.1"/>
    </source>
</evidence>
<feature type="signal peptide" evidence="3">
    <location>
        <begin position="1"/>
        <end position="17"/>
    </location>
</feature>
<evidence type="ECO:0000259" key="4">
    <source>
        <dbReference type="Pfam" id="PF01298"/>
    </source>
</evidence>
<dbReference type="RefSeq" id="WP_242925930.1">
    <property type="nucleotide sequence ID" value="NZ_CP094241.1"/>
</dbReference>
<dbReference type="InterPro" id="IPR001677">
    <property type="entry name" value="TbpB_B_D"/>
</dbReference>
<feature type="compositionally biased region" description="Low complexity" evidence="2">
    <location>
        <begin position="16"/>
        <end position="52"/>
    </location>
</feature>
<proteinExistence type="predicted"/>
<accession>A0ABY3Y7A2</accession>
<dbReference type="InterPro" id="IPR011250">
    <property type="entry name" value="OMP/PagP_B-barrel"/>
</dbReference>
<dbReference type="SUPFAM" id="SSF56925">
    <property type="entry name" value="OMPA-like"/>
    <property type="match status" value="1"/>
</dbReference>
<protein>
    <submittedName>
        <fullName evidence="5">Transferrin-binding protein-like solute binding protein</fullName>
    </submittedName>
</protein>
<feature type="domain" description="Transferrin-binding protein B C-lobe/N-lobe beta-barrel" evidence="4">
    <location>
        <begin position="176"/>
        <end position="256"/>
    </location>
</feature>
<reference evidence="5 6" key="1">
    <citation type="submission" date="2022-03" db="EMBL/GenBank/DDBJ databases">
        <title>Genome sequencing of Neisseria macacae.</title>
        <authorList>
            <person name="Baek M.-G."/>
        </authorList>
    </citation>
    <scope>NUCLEOTIDE SEQUENCE [LARGE SCALE GENOMIC DNA]</scope>
    <source>
        <strain evidence="5 6">ATCC 33926</strain>
    </source>
</reference>
<feature type="region of interest" description="Disordered" evidence="2">
    <location>
        <begin position="16"/>
        <end position="65"/>
    </location>
</feature>
<evidence type="ECO:0000256" key="1">
    <source>
        <dbReference type="ARBA" id="ARBA00004442"/>
    </source>
</evidence>
<name>A0ABY3Y7A2_9NEIS</name>
<sequence>MKKYLALMCVAALSACGGGSSSPSTQSTPTQAPKSAQALPSADAASALPVAAKSEKPESGKQFFSGTNSSDSAVAFNHADWNKITVEGVEVDLAAVQGESFKNGWRDSVGGSENKRLANFGGNYVLHHSTPDAVAGIVKTESQNNYAFFNGNFTREAEMPKIGQAVYDVSTVSVRGTLAQAYGTGRLTADFESKKVSGSLGYFNKTLTVDADINGNRFSSVTPTAEIHGGFFGSAAAETAGVYQVGKIVGTFAGQKQ</sequence>
<evidence type="ECO:0000256" key="3">
    <source>
        <dbReference type="SAM" id="SignalP"/>
    </source>
</evidence>
<evidence type="ECO:0000313" key="6">
    <source>
        <dbReference type="Proteomes" id="UP000829455"/>
    </source>
</evidence>
<evidence type="ECO:0000256" key="2">
    <source>
        <dbReference type="SAM" id="MobiDB-lite"/>
    </source>
</evidence>